<dbReference type="Gene3D" id="3.40.50.2000">
    <property type="entry name" value="Glycogen Phosphorylase B"/>
    <property type="match status" value="2"/>
</dbReference>
<evidence type="ECO:0000256" key="2">
    <source>
        <dbReference type="ARBA" id="ARBA00022676"/>
    </source>
</evidence>
<reference evidence="5" key="1">
    <citation type="journal article" date="2013" name="Science">
        <title>The Amborella genome and the evolution of flowering plants.</title>
        <authorList>
            <consortium name="Amborella Genome Project"/>
        </authorList>
    </citation>
    <scope>NUCLEOTIDE SEQUENCE [LARGE SCALE GENOMIC DNA]</scope>
</reference>
<evidence type="ECO:0000313" key="4">
    <source>
        <dbReference type="EMBL" id="ERN11991.1"/>
    </source>
</evidence>
<keyword evidence="3" id="KW-0808">Transferase</keyword>
<keyword evidence="2" id="KW-0328">Glycosyltransferase</keyword>
<dbReference type="Proteomes" id="UP000017836">
    <property type="component" value="Unassembled WGS sequence"/>
</dbReference>
<dbReference type="GO" id="GO:0008194">
    <property type="term" value="F:UDP-glycosyltransferase activity"/>
    <property type="evidence" value="ECO:0007669"/>
    <property type="project" value="InterPro"/>
</dbReference>
<dbReference type="PANTHER" id="PTHR11926:SF1494">
    <property type="entry name" value="FLAVONOL 3-O-GLUCOSYLTRANSFERASE UGT76E12-RELATED"/>
    <property type="match status" value="1"/>
</dbReference>
<dbReference type="eggNOG" id="KOG1192">
    <property type="taxonomic scope" value="Eukaryota"/>
</dbReference>
<dbReference type="CDD" id="cd03784">
    <property type="entry name" value="GT1_Gtf-like"/>
    <property type="match status" value="1"/>
</dbReference>
<sequence>MEEKRVAGLHGYKKHLLLFPLPAQGHINPMVQLANILHNRGFYISIVQTDFRAAHLKPRPGFAIENICLGLSHQEILVMDIMEVIFKLNEKCNLPFRALIKDLQSREGSFPISCLITDALLYLTQDAAEELGIMRMALRTSSPTSQLVYESFPVLIEKGYLGDGAQFSDEEPLSDLSPLRQNLQCLCYNIQLLRSSRTPHSPKTSTAIFRQSLHHWSPGLTNSCEPLARRLQLHLLARYKNLWVGNIHSFGSAATIDSKQLIEIAWGLANSGCPFLWVVRPGLVSGVDEAELPSGFMDQVGSRGLVVRWAPQKEVLAHRAVGAFWTHCGWNSTLESV</sequence>
<dbReference type="Gramene" id="ERN11991">
    <property type="protein sequence ID" value="ERN11991"/>
    <property type="gene ID" value="AMTR_s00165p00026750"/>
</dbReference>
<evidence type="ECO:0000313" key="5">
    <source>
        <dbReference type="Proteomes" id="UP000017836"/>
    </source>
</evidence>
<proteinExistence type="inferred from homology"/>
<dbReference type="PANTHER" id="PTHR11926">
    <property type="entry name" value="GLUCOSYL/GLUCURONOSYL TRANSFERASES"/>
    <property type="match status" value="1"/>
</dbReference>
<dbReference type="SUPFAM" id="SSF53756">
    <property type="entry name" value="UDP-Glycosyltransferase/glycogen phosphorylase"/>
    <property type="match status" value="1"/>
</dbReference>
<comment type="similarity">
    <text evidence="1">Belongs to the UDP-glycosyltransferase family.</text>
</comment>
<evidence type="ECO:0008006" key="6">
    <source>
        <dbReference type="Google" id="ProtNLM"/>
    </source>
</evidence>
<gene>
    <name evidence="4" type="ORF">AMTR_s00165p00026750</name>
</gene>
<organism evidence="4 5">
    <name type="scientific">Amborella trichopoda</name>
    <dbReference type="NCBI Taxonomy" id="13333"/>
    <lineage>
        <taxon>Eukaryota</taxon>
        <taxon>Viridiplantae</taxon>
        <taxon>Streptophyta</taxon>
        <taxon>Embryophyta</taxon>
        <taxon>Tracheophyta</taxon>
        <taxon>Spermatophyta</taxon>
        <taxon>Magnoliopsida</taxon>
        <taxon>Amborellales</taxon>
        <taxon>Amborellaceae</taxon>
        <taxon>Amborella</taxon>
    </lineage>
</organism>
<dbReference type="AlphaFoldDB" id="W1PW70"/>
<dbReference type="OMA" id="HYLPIQD"/>
<protein>
    <recommendedName>
        <fullName evidence="6">UDP-glycosyltransferases domain-containing protein</fullName>
    </recommendedName>
</protein>
<keyword evidence="5" id="KW-1185">Reference proteome</keyword>
<dbReference type="EMBL" id="KI392640">
    <property type="protein sequence ID" value="ERN11991.1"/>
    <property type="molecule type" value="Genomic_DNA"/>
</dbReference>
<dbReference type="Pfam" id="PF00201">
    <property type="entry name" value="UDPGT"/>
    <property type="match status" value="1"/>
</dbReference>
<name>W1PW70_AMBTC</name>
<evidence type="ECO:0000256" key="1">
    <source>
        <dbReference type="ARBA" id="ARBA00009995"/>
    </source>
</evidence>
<dbReference type="HOGENOM" id="CLU_001724_0_0_1"/>
<dbReference type="InterPro" id="IPR002213">
    <property type="entry name" value="UDP_glucos_trans"/>
</dbReference>
<evidence type="ECO:0000256" key="3">
    <source>
        <dbReference type="ARBA" id="ARBA00022679"/>
    </source>
</evidence>
<accession>W1PW70</accession>